<evidence type="ECO:0000259" key="2">
    <source>
        <dbReference type="Pfam" id="PF13550"/>
    </source>
</evidence>
<evidence type="ECO:0000313" key="4">
    <source>
        <dbReference type="EMBL" id="PWG01828.1"/>
    </source>
</evidence>
<dbReference type="Proteomes" id="UP000245916">
    <property type="component" value="Unassembled WGS sequence"/>
</dbReference>
<sequence>MATLVLTVAGTAVGGPVGAAIGAMIGQQVDSRLFAPKGRHGPRLGELSVQTSSYGTPIPKLFGKMRVAGTVIWSTDLQETRSTSGGKGRPKTTSYSYSASFAVALSARAIRGVGRIWADGKLLRGAGGEFKSETAYRLYLGSEDQVADPLIVAAEGESQAPAFRGIAYAMFEDFQLADYGNRIPSLSFEVEADEGPVTIGTIAEVLSGGAVTSGATPSLIGYAAGGDSVRGAIEALGQVVPLTISDDGVSLVLRAQAEPTATISEAEAGASGPGESGGRSEFAQRDSSRIPAEVSVAYHDVTRDYQVGLQRATRHGPTARTERLQLPAVLGAGAAKAIAERRLAALWASRATAKLHLPWRRADIVPGMVVRIEGRTGLWKIERWTVDRMVTSLELVRVQAGPMPDTAEASEGRPIGHADLLHGPTTLRLLDLPLSGVEASERPHLLAAAAGVEAGWRRAALMTSYDGGATWQEAGPTAAPAVMGTAVTTLGSGGAALFDGVTSVEVELLNDAMWLESRSDDALVGGDNLALIGDELIQFGLAEPLGNRRFRLSRLLRGRRGTEWAVTGHLAGEPFVLIEAASLAVIEPPLALIGGEARLLASGLGDTEPAEGTVVVSGEAVRPPSPVHVTAERSANGDLAISWVRRSRAGWTWLSGTDTPLGEESEVYEVSLSGSGLTRTVTISASSFIYSAATQAADGAVGDITIGVRQLGTFAPSRPAQIVVPA</sequence>
<evidence type="ECO:0000259" key="3">
    <source>
        <dbReference type="Pfam" id="PF23666"/>
    </source>
</evidence>
<name>A0A2U2J0G4_9SPHN</name>
<feature type="region of interest" description="Disordered" evidence="1">
    <location>
        <begin position="263"/>
        <end position="288"/>
    </location>
</feature>
<feature type="domain" description="Tip attachment protein J" evidence="2">
    <location>
        <begin position="227"/>
        <end position="385"/>
    </location>
</feature>
<dbReference type="Pfam" id="PF23666">
    <property type="entry name" value="Rcc01698_C"/>
    <property type="match status" value="1"/>
</dbReference>
<evidence type="ECO:0000256" key="1">
    <source>
        <dbReference type="SAM" id="MobiDB-lite"/>
    </source>
</evidence>
<dbReference type="InterPro" id="IPR032876">
    <property type="entry name" value="J_dom"/>
</dbReference>
<feature type="domain" description="Rcc01698-like C-terminal" evidence="3">
    <location>
        <begin position="481"/>
        <end position="576"/>
    </location>
</feature>
<dbReference type="RefSeq" id="WP_109269967.1">
    <property type="nucleotide sequence ID" value="NZ_QFFF01000001.1"/>
</dbReference>
<dbReference type="OrthoDB" id="8445115at2"/>
<dbReference type="AlphaFoldDB" id="A0A2U2J0G4"/>
<proteinExistence type="predicted"/>
<dbReference type="InterPro" id="IPR056490">
    <property type="entry name" value="Rcc01698_C"/>
</dbReference>
<organism evidence="4 5">
    <name type="scientific">Allosphingosinicella humi</name>
    <dbReference type="NCBI Taxonomy" id="2068657"/>
    <lineage>
        <taxon>Bacteria</taxon>
        <taxon>Pseudomonadati</taxon>
        <taxon>Pseudomonadota</taxon>
        <taxon>Alphaproteobacteria</taxon>
        <taxon>Sphingomonadales</taxon>
        <taxon>Sphingomonadaceae</taxon>
        <taxon>Allosphingosinicella</taxon>
    </lineage>
</organism>
<accession>A0A2U2J0G4</accession>
<dbReference type="EMBL" id="QFFF01000001">
    <property type="protein sequence ID" value="PWG01828.1"/>
    <property type="molecule type" value="Genomic_DNA"/>
</dbReference>
<comment type="caution">
    <text evidence="4">The sequence shown here is derived from an EMBL/GenBank/DDBJ whole genome shotgun (WGS) entry which is preliminary data.</text>
</comment>
<reference evidence="4 5" key="1">
    <citation type="submission" date="2018-05" db="EMBL/GenBank/DDBJ databases">
        <title>Genome of Sphingosinicella humi QZX222.</title>
        <authorList>
            <person name="Qiao Z."/>
            <person name="Wang G."/>
        </authorList>
    </citation>
    <scope>NUCLEOTIDE SEQUENCE [LARGE SCALE GENOMIC DNA]</scope>
    <source>
        <strain evidence="4 5">QZX222</strain>
    </source>
</reference>
<protein>
    <submittedName>
        <fullName evidence="4">Uncharacterized protein</fullName>
    </submittedName>
</protein>
<gene>
    <name evidence="4" type="ORF">DF286_02275</name>
</gene>
<dbReference type="Pfam" id="PF13550">
    <property type="entry name" value="Phage-tail_3"/>
    <property type="match status" value="1"/>
</dbReference>
<evidence type="ECO:0000313" key="5">
    <source>
        <dbReference type="Proteomes" id="UP000245916"/>
    </source>
</evidence>
<keyword evidence="5" id="KW-1185">Reference proteome</keyword>